<accession>C0BYV5</accession>
<dbReference type="HOGENOM" id="CLU_121832_2_1_9"/>
<sequence length="79" mass="8939">MKEVILDAAHMQKKEETHVYLREKFGFPDYYGANLDAFYDCLTECAGLRVIVLNHAQAGPYASAVIQIMMDADAEVELR</sequence>
<evidence type="ECO:0000313" key="3">
    <source>
        <dbReference type="EMBL" id="EEG75033.1"/>
    </source>
</evidence>
<dbReference type="RefSeq" id="WP_006442327.1">
    <property type="nucleotide sequence ID" value="NZ_CP036524.1"/>
</dbReference>
<organism evidence="3 4">
    <name type="scientific">[Clostridium] hylemonae DSM 15053</name>
    <dbReference type="NCBI Taxonomy" id="553973"/>
    <lineage>
        <taxon>Bacteria</taxon>
        <taxon>Bacillati</taxon>
        <taxon>Bacillota</taxon>
        <taxon>Clostridia</taxon>
        <taxon>Lachnospirales</taxon>
        <taxon>Lachnospiraceae</taxon>
    </lineage>
</organism>
<evidence type="ECO:0000256" key="1">
    <source>
        <dbReference type="ARBA" id="ARBA00006845"/>
    </source>
</evidence>
<dbReference type="Proteomes" id="UP000004893">
    <property type="component" value="Unassembled WGS sequence"/>
</dbReference>
<dbReference type="eggNOG" id="COG2732">
    <property type="taxonomic scope" value="Bacteria"/>
</dbReference>
<reference evidence="3" key="2">
    <citation type="submission" date="2013-06" db="EMBL/GenBank/DDBJ databases">
        <title>Draft genome sequence of Clostridium hylemonae (DSM 15053).</title>
        <authorList>
            <person name="Sudarsanam P."/>
            <person name="Ley R."/>
            <person name="Guruge J."/>
            <person name="Turnbaugh P.J."/>
            <person name="Mahowald M."/>
            <person name="Liep D."/>
            <person name="Gordon J."/>
        </authorList>
    </citation>
    <scope>NUCLEOTIDE SEQUENCE</scope>
    <source>
        <strain evidence="3">DSM 15053</strain>
    </source>
</reference>
<keyword evidence="4" id="KW-1185">Reference proteome</keyword>
<comment type="caution">
    <text evidence="3">The sequence shown here is derived from an EMBL/GenBank/DDBJ whole genome shotgun (WGS) entry which is preliminary data.</text>
</comment>
<dbReference type="Pfam" id="PF01337">
    <property type="entry name" value="Barstar"/>
    <property type="match status" value="1"/>
</dbReference>
<dbReference type="OrthoDB" id="7575400at2"/>
<gene>
    <name evidence="3" type="ORF">CLOHYLEM_04994</name>
</gene>
<dbReference type="InterPro" id="IPR000468">
    <property type="entry name" value="Barstar"/>
</dbReference>
<dbReference type="SUPFAM" id="SSF52038">
    <property type="entry name" value="Barstar-related"/>
    <property type="match status" value="1"/>
</dbReference>
<feature type="domain" description="Barstar (barnase inhibitor)" evidence="2">
    <location>
        <begin position="1"/>
        <end position="69"/>
    </location>
</feature>
<dbReference type="STRING" id="553973.CLOHYLEM_04994"/>
<dbReference type="EMBL" id="ABYI02000018">
    <property type="protein sequence ID" value="EEG75033.1"/>
    <property type="molecule type" value="Genomic_DNA"/>
</dbReference>
<protein>
    <submittedName>
        <fullName evidence="3">Barstar (Barnase inhibitor)</fullName>
    </submittedName>
</protein>
<dbReference type="Gene3D" id="3.30.370.10">
    <property type="entry name" value="Barstar-like"/>
    <property type="match status" value="1"/>
</dbReference>
<evidence type="ECO:0000259" key="2">
    <source>
        <dbReference type="Pfam" id="PF01337"/>
    </source>
</evidence>
<reference evidence="3" key="1">
    <citation type="submission" date="2009-02" db="EMBL/GenBank/DDBJ databases">
        <authorList>
            <person name="Fulton L."/>
            <person name="Clifton S."/>
            <person name="Fulton B."/>
            <person name="Xu J."/>
            <person name="Minx P."/>
            <person name="Pepin K.H."/>
            <person name="Johnson M."/>
            <person name="Bhonagiri V."/>
            <person name="Nash W.E."/>
            <person name="Mardis E.R."/>
            <person name="Wilson R.K."/>
        </authorList>
    </citation>
    <scope>NUCLEOTIDE SEQUENCE [LARGE SCALE GENOMIC DNA]</scope>
    <source>
        <strain evidence="3">DSM 15053</strain>
    </source>
</reference>
<comment type="similarity">
    <text evidence="1">Belongs to the barstar family.</text>
</comment>
<dbReference type="AlphaFoldDB" id="C0BYV5"/>
<evidence type="ECO:0000313" key="4">
    <source>
        <dbReference type="Proteomes" id="UP000004893"/>
    </source>
</evidence>
<name>C0BYV5_9FIRM</name>
<dbReference type="InterPro" id="IPR035905">
    <property type="entry name" value="Barstar-like_sf"/>
</dbReference>
<proteinExistence type="inferred from homology"/>